<dbReference type="Proteomes" id="UP000824998">
    <property type="component" value="Unassembled WGS sequence"/>
</dbReference>
<dbReference type="AlphaFoldDB" id="A0A9P8BZC7"/>
<accession>A0A9P8BZC7</accession>
<gene>
    <name evidence="2" type="ORF">BJ875DRAFT_500829</name>
</gene>
<evidence type="ECO:0000313" key="3">
    <source>
        <dbReference type="Proteomes" id="UP000824998"/>
    </source>
</evidence>
<protein>
    <submittedName>
        <fullName evidence="2">Uncharacterized protein</fullName>
    </submittedName>
</protein>
<name>A0A9P8BZC7_9HELO</name>
<feature type="compositionally biased region" description="Polar residues" evidence="1">
    <location>
        <begin position="334"/>
        <end position="362"/>
    </location>
</feature>
<comment type="caution">
    <text evidence="2">The sequence shown here is derived from an EMBL/GenBank/DDBJ whole genome shotgun (WGS) entry which is preliminary data.</text>
</comment>
<proteinExistence type="predicted"/>
<feature type="region of interest" description="Disordered" evidence="1">
    <location>
        <begin position="331"/>
        <end position="362"/>
    </location>
</feature>
<dbReference type="OrthoDB" id="4227485at2759"/>
<feature type="region of interest" description="Disordered" evidence="1">
    <location>
        <begin position="376"/>
        <end position="396"/>
    </location>
</feature>
<keyword evidence="3" id="KW-1185">Reference proteome</keyword>
<evidence type="ECO:0000256" key="1">
    <source>
        <dbReference type="SAM" id="MobiDB-lite"/>
    </source>
</evidence>
<organism evidence="2 3">
    <name type="scientific">Amylocarpus encephaloides</name>
    <dbReference type="NCBI Taxonomy" id="45428"/>
    <lineage>
        <taxon>Eukaryota</taxon>
        <taxon>Fungi</taxon>
        <taxon>Dikarya</taxon>
        <taxon>Ascomycota</taxon>
        <taxon>Pezizomycotina</taxon>
        <taxon>Leotiomycetes</taxon>
        <taxon>Helotiales</taxon>
        <taxon>Helotiales incertae sedis</taxon>
        <taxon>Amylocarpus</taxon>
    </lineage>
</organism>
<dbReference type="Pfam" id="PF12520">
    <property type="entry name" value="DUF3723"/>
    <property type="match status" value="1"/>
</dbReference>
<feature type="compositionally biased region" description="Basic and acidic residues" evidence="1">
    <location>
        <begin position="382"/>
        <end position="396"/>
    </location>
</feature>
<sequence>MNSDPYTVGRIQLRAPALSSSDYAFIQEHMQSGELFPEVSDPTRRAQITARLLSIEEVIPSLWTLISDIRYLRQPAKVLNMLLPPTPRRGKNKRNSTLRERLSCHFAYTESIGGTVEIQTNTTSYTAILSSNLDSYELSYQQLWLCSYRVSKNLNAYGLLQLATLAHHLGFSSLEIKRALEQDPTCDIIQKAVVDALKVLRPNEAFIFDVNQANPIITSLNDYISKILDAPTKSGSPFITVAGTEEPLNRRCGYGCMDTHDLNHLFLGTIHAPLHQYQKGGDEISSFYVKRSRHIAFFRALNLTGDRHSDLSINIPAQSTSTEQTIQIPRPVGETTSPMSISEEQNRSPESSFQIMNQTSPSGRQVARFIQNATSQVSEMEGIEHSRRQELDRQSLEREGEELQEWQGWQEQERLVQERLEQEWLKGMLEV</sequence>
<dbReference type="EMBL" id="MU251980">
    <property type="protein sequence ID" value="KAG9228314.1"/>
    <property type="molecule type" value="Genomic_DNA"/>
</dbReference>
<evidence type="ECO:0000313" key="2">
    <source>
        <dbReference type="EMBL" id="KAG9228314.1"/>
    </source>
</evidence>
<reference evidence="2" key="1">
    <citation type="journal article" date="2021" name="IMA Fungus">
        <title>Genomic characterization of three marine fungi, including Emericellopsis atlantica sp. nov. with signatures of a generalist lifestyle and marine biomass degradation.</title>
        <authorList>
            <person name="Hagestad O.C."/>
            <person name="Hou L."/>
            <person name="Andersen J.H."/>
            <person name="Hansen E.H."/>
            <person name="Altermark B."/>
            <person name="Li C."/>
            <person name="Kuhnert E."/>
            <person name="Cox R.J."/>
            <person name="Crous P.W."/>
            <person name="Spatafora J.W."/>
            <person name="Lail K."/>
            <person name="Amirebrahimi M."/>
            <person name="Lipzen A."/>
            <person name="Pangilinan J."/>
            <person name="Andreopoulos W."/>
            <person name="Hayes R.D."/>
            <person name="Ng V."/>
            <person name="Grigoriev I.V."/>
            <person name="Jackson S.A."/>
            <person name="Sutton T.D.S."/>
            <person name="Dobson A.D.W."/>
            <person name="Rama T."/>
        </authorList>
    </citation>
    <scope>NUCLEOTIDE SEQUENCE</scope>
    <source>
        <strain evidence="2">TRa018bII</strain>
    </source>
</reference>
<dbReference type="InterPro" id="IPR022198">
    <property type="entry name" value="DUF3723"/>
</dbReference>